<dbReference type="AlphaFoldDB" id="A0A917ERS3"/>
<sequence>MIYEGTQTNNILFPTEVDVPWDDLDSSASGLKSSARAVADSASDVGGTWTGLQTAYQQPSTQDVVWSAMDDVPSTVEDWAETMESAGSALQDFVEEGRPLQARCEELKAQARALQVRLTFSEIDLSSPTVDDEETAAAEELLREDIAQHNSEVLTFNSDWRSLESRIEGDLIALQSSSGVNEDIPEVYATGPGGVATPVGTFSSEFDLGSVVATATSGELSLEEVQEIAEEIEGNDDMSWADWAAQNPELAAELAENELTSEDQLPEGAEDLYGLSQQDQNDPATIDAIAETWNSLEDEEQWALLMMFPAVFGNMNGVKLEDRGRANAVHLQGQIVHHEREVEELNEEHRELNNPRQQSEAREVRQQRESVQEELNALETAAEEMRTQDFQVIYLDTEDAGQFAGLYGSLDGETEHLHTNVPGSESDLTTLGTGLGRTKSAAGIGSEGVPDDTAAIYWQGMDTPPGVLDNVTASDDELLDMVDEGAESLAAFDYAVNMEIDQENVRTSYDAHSFAASVIGTAAEEEALTNSDTGENYGVQADAITIMGPVGFGQNIESRDDLANEDVEIYWVETRSDVVDPRRDEGLIDMPYMSHLPEGVTFHDLMGDLDVVRLESGVDENGELLENSGGYINKKGGGHGSYFTSDSESLEAIQRASAGEGEVAPYVDDEIFEEHVEIRAVQPEEGADYYVREYDVIGSDLPPVSTKIEAIEIMLAEEIVDPVDVSEYARG</sequence>
<feature type="region of interest" description="Disordered" evidence="1">
    <location>
        <begin position="344"/>
        <end position="370"/>
    </location>
</feature>
<dbReference type="RefSeq" id="WP_188686904.1">
    <property type="nucleotide sequence ID" value="NZ_BMIS01000021.1"/>
</dbReference>
<keyword evidence="4" id="KW-1185">Reference proteome</keyword>
<accession>A0A917ERS3</accession>
<evidence type="ECO:0000313" key="3">
    <source>
        <dbReference type="EMBL" id="GGE78659.1"/>
    </source>
</evidence>
<feature type="domain" description="DUF1023" evidence="2">
    <location>
        <begin position="437"/>
        <end position="577"/>
    </location>
</feature>
<gene>
    <name evidence="3" type="ORF">GCM10011401_27430</name>
</gene>
<dbReference type="EMBL" id="BMIS01000021">
    <property type="protein sequence ID" value="GGE78659.1"/>
    <property type="molecule type" value="Genomic_DNA"/>
</dbReference>
<dbReference type="InterPro" id="IPR010427">
    <property type="entry name" value="DUF1023"/>
</dbReference>
<reference evidence="3" key="1">
    <citation type="journal article" date="2014" name="Int. J. Syst. Evol. Microbiol.">
        <title>Complete genome sequence of Corynebacterium casei LMG S-19264T (=DSM 44701T), isolated from a smear-ripened cheese.</title>
        <authorList>
            <consortium name="US DOE Joint Genome Institute (JGI-PGF)"/>
            <person name="Walter F."/>
            <person name="Albersmeier A."/>
            <person name="Kalinowski J."/>
            <person name="Ruckert C."/>
        </authorList>
    </citation>
    <scope>NUCLEOTIDE SEQUENCE</scope>
    <source>
        <strain evidence="3">CGMCC 1.15388</strain>
    </source>
</reference>
<dbReference type="Pfam" id="PF06259">
    <property type="entry name" value="Abhydrolase_8"/>
    <property type="match status" value="1"/>
</dbReference>
<proteinExistence type="predicted"/>
<protein>
    <recommendedName>
        <fullName evidence="2">DUF1023 domain-containing protein</fullName>
    </recommendedName>
</protein>
<dbReference type="Proteomes" id="UP000633136">
    <property type="component" value="Unassembled WGS sequence"/>
</dbReference>
<name>A0A917ERS3_9MICC</name>
<evidence type="ECO:0000259" key="2">
    <source>
        <dbReference type="Pfam" id="PF06259"/>
    </source>
</evidence>
<organism evidence="3 4">
    <name type="scientific">Nesterenkonia cremea</name>
    <dbReference type="NCBI Taxonomy" id="1882340"/>
    <lineage>
        <taxon>Bacteria</taxon>
        <taxon>Bacillati</taxon>
        <taxon>Actinomycetota</taxon>
        <taxon>Actinomycetes</taxon>
        <taxon>Micrococcales</taxon>
        <taxon>Micrococcaceae</taxon>
        <taxon>Nesterenkonia</taxon>
    </lineage>
</organism>
<evidence type="ECO:0000313" key="4">
    <source>
        <dbReference type="Proteomes" id="UP000633136"/>
    </source>
</evidence>
<comment type="caution">
    <text evidence="3">The sequence shown here is derived from an EMBL/GenBank/DDBJ whole genome shotgun (WGS) entry which is preliminary data.</text>
</comment>
<evidence type="ECO:0000256" key="1">
    <source>
        <dbReference type="SAM" id="MobiDB-lite"/>
    </source>
</evidence>
<reference evidence="3" key="2">
    <citation type="submission" date="2020-09" db="EMBL/GenBank/DDBJ databases">
        <authorList>
            <person name="Sun Q."/>
            <person name="Zhou Y."/>
        </authorList>
    </citation>
    <scope>NUCLEOTIDE SEQUENCE</scope>
    <source>
        <strain evidence="3">CGMCC 1.15388</strain>
    </source>
</reference>